<accession>A0A450TKI9</accession>
<organism evidence="1">
    <name type="scientific">Candidatus Kentrum sp. FM</name>
    <dbReference type="NCBI Taxonomy" id="2126340"/>
    <lineage>
        <taxon>Bacteria</taxon>
        <taxon>Pseudomonadati</taxon>
        <taxon>Pseudomonadota</taxon>
        <taxon>Gammaproteobacteria</taxon>
        <taxon>Candidatus Kentrum</taxon>
    </lineage>
</organism>
<sequence>MNKTIDHEDMRPEYDFSNAVLGKHYQAYRQGTNPVLLEPDVAEIFKSSASVNHALRMLISLAGNEVERNSTMPAT</sequence>
<name>A0A450TKI9_9GAMM</name>
<dbReference type="EMBL" id="CAADFA010001024">
    <property type="protein sequence ID" value="VFJ77755.1"/>
    <property type="molecule type" value="Genomic_DNA"/>
</dbReference>
<evidence type="ECO:0000313" key="2">
    <source>
        <dbReference type="EMBL" id="VFJ77755.1"/>
    </source>
</evidence>
<dbReference type="AlphaFoldDB" id="A0A450TKI9"/>
<proteinExistence type="predicted"/>
<reference evidence="1" key="1">
    <citation type="submission" date="2019-02" db="EMBL/GenBank/DDBJ databases">
        <authorList>
            <person name="Gruber-Vodicka R. H."/>
            <person name="Seah K. B. B."/>
        </authorList>
    </citation>
    <scope>NUCLEOTIDE SEQUENCE</scope>
    <source>
        <strain evidence="1">BECK_BZ163</strain>
        <strain evidence="3">BECK_BZ164</strain>
        <strain evidence="2">BECK_BZ165</strain>
    </source>
</reference>
<protein>
    <submittedName>
        <fullName evidence="1">Uncharacterized protein</fullName>
    </submittedName>
</protein>
<dbReference type="EMBL" id="CAADFL010000142">
    <property type="protein sequence ID" value="VFK10510.1"/>
    <property type="molecule type" value="Genomic_DNA"/>
</dbReference>
<gene>
    <name evidence="1" type="ORF">BECKFM1743A_GA0114220_104653</name>
    <name evidence="3" type="ORF">BECKFM1743B_GA0114221_101429</name>
    <name evidence="2" type="ORF">BECKFM1743C_GA0114222_110252</name>
</gene>
<dbReference type="EMBL" id="CAADEZ010000465">
    <property type="protein sequence ID" value="VFJ68111.1"/>
    <property type="molecule type" value="Genomic_DNA"/>
</dbReference>
<evidence type="ECO:0000313" key="3">
    <source>
        <dbReference type="EMBL" id="VFK10510.1"/>
    </source>
</evidence>
<evidence type="ECO:0000313" key="1">
    <source>
        <dbReference type="EMBL" id="VFJ68111.1"/>
    </source>
</evidence>